<evidence type="ECO:0000313" key="2">
    <source>
        <dbReference type="EMBL" id="KAB6632608.1"/>
    </source>
</evidence>
<organism evidence="3 4">
    <name type="scientific">Phocaeicola vulgatus</name>
    <name type="common">Bacteroides vulgatus</name>
    <dbReference type="NCBI Taxonomy" id="821"/>
    <lineage>
        <taxon>Bacteria</taxon>
        <taxon>Pseudomonadati</taxon>
        <taxon>Bacteroidota</taxon>
        <taxon>Bacteroidia</taxon>
        <taxon>Bacteroidales</taxon>
        <taxon>Bacteroidaceae</taxon>
        <taxon>Phocaeicola</taxon>
    </lineage>
</organism>
<keyword evidence="1" id="KW-0175">Coiled coil</keyword>
<feature type="coiled-coil region" evidence="1">
    <location>
        <begin position="216"/>
        <end position="243"/>
    </location>
</feature>
<dbReference type="AlphaFoldDB" id="A0A395UMB2"/>
<dbReference type="Proteomes" id="UP000462015">
    <property type="component" value="Unassembled WGS sequence"/>
</dbReference>
<dbReference type="EMBL" id="QRUD01000029">
    <property type="protein sequence ID" value="RGR38956.1"/>
    <property type="molecule type" value="Genomic_DNA"/>
</dbReference>
<evidence type="ECO:0000313" key="5">
    <source>
        <dbReference type="Proteomes" id="UP000462015"/>
    </source>
</evidence>
<evidence type="ECO:0000256" key="1">
    <source>
        <dbReference type="SAM" id="Coils"/>
    </source>
</evidence>
<gene>
    <name evidence="3" type="ORF">DWY53_11280</name>
    <name evidence="2" type="ORF">GAY12_16205</name>
</gene>
<dbReference type="RefSeq" id="WP_117892979.1">
    <property type="nucleotide sequence ID" value="NZ_JADNKE010000043.1"/>
</dbReference>
<dbReference type="Proteomes" id="UP000266497">
    <property type="component" value="Unassembled WGS sequence"/>
</dbReference>
<evidence type="ECO:0000313" key="3">
    <source>
        <dbReference type="EMBL" id="RGR38956.1"/>
    </source>
</evidence>
<comment type="caution">
    <text evidence="3">The sequence shown here is derived from an EMBL/GenBank/DDBJ whole genome shotgun (WGS) entry which is preliminary data.</text>
</comment>
<accession>A0A395UMB2</accession>
<protein>
    <submittedName>
        <fullName evidence="3">Uncharacterized protein</fullName>
    </submittedName>
</protein>
<dbReference type="Gene3D" id="3.90.320.10">
    <property type="match status" value="1"/>
</dbReference>
<evidence type="ECO:0000313" key="4">
    <source>
        <dbReference type="Proteomes" id="UP000266497"/>
    </source>
</evidence>
<proteinExistence type="predicted"/>
<name>A0A395UMB2_PHOVU</name>
<sequence length="306" mass="35188">MIKLVKSPVVFNEENHTYFLGEKQLRGITGMISRQLFPDKYKGVPDHVMRRAADKGSRIHSQCEFVDSTGFEPESIEAENYLRERMNAGYDALANEYTVSDEEYFASNIDCVWEKEGEISLADIKTTYRIDKESLSWQLSIYAYLFERQNPGLKVRNLYGVWLRGDKSELIPVERRSDEEVMRLMECEVKGEKYLSTEITPAGNLQLMTAAAVQMLIDIQEELDFAKEQSEQMKEGLKNAMIENGVNVWDAGRLRASVTPATTGKSFDTKAFQTDYPDLYSKYLKSVEKKASIRITIRKEKENECE</sequence>
<dbReference type="InterPro" id="IPR011604">
    <property type="entry name" value="PDDEXK-like_dom_sf"/>
</dbReference>
<dbReference type="EMBL" id="WDAL01000034">
    <property type="protein sequence ID" value="KAB6632608.1"/>
    <property type="molecule type" value="Genomic_DNA"/>
</dbReference>
<reference evidence="2 5" key="2">
    <citation type="journal article" date="2019" name="Nat. Med.">
        <title>A library of human gut bacterial isolates paired with longitudinal multiomics data enables mechanistic microbiome research.</title>
        <authorList>
            <person name="Poyet M."/>
            <person name="Groussin M."/>
            <person name="Gibbons S.M."/>
            <person name="Avila-Pacheco J."/>
            <person name="Jiang X."/>
            <person name="Kearney S.M."/>
            <person name="Perrotta A.R."/>
            <person name="Berdy B."/>
            <person name="Zhao S."/>
            <person name="Lieberman T.D."/>
            <person name="Swanson P.K."/>
            <person name="Smith M."/>
            <person name="Roesemann S."/>
            <person name="Alexander J.E."/>
            <person name="Rich S.A."/>
            <person name="Livny J."/>
            <person name="Vlamakis H."/>
            <person name="Clish C."/>
            <person name="Bullock K."/>
            <person name="Deik A."/>
            <person name="Scott J."/>
            <person name="Pierce K.A."/>
            <person name="Xavier R.J."/>
            <person name="Alm E.J."/>
        </authorList>
    </citation>
    <scope>NUCLEOTIDE SEQUENCE [LARGE SCALE GENOMIC DNA]</scope>
    <source>
        <strain evidence="2 5">BIOML-A98</strain>
    </source>
</reference>
<reference evidence="3 4" key="1">
    <citation type="submission" date="2018-08" db="EMBL/GenBank/DDBJ databases">
        <title>A genome reference for cultivated species of the human gut microbiota.</title>
        <authorList>
            <person name="Zou Y."/>
            <person name="Xue W."/>
            <person name="Luo G."/>
        </authorList>
    </citation>
    <scope>NUCLEOTIDE SEQUENCE [LARGE SCALE GENOMIC DNA]</scope>
    <source>
        <strain evidence="3 4">AF25-30LB</strain>
    </source>
</reference>